<accession>A0A0G3GZR2</accession>
<dbReference type="AlphaFoldDB" id="A0A0G3GZR2"/>
<organism evidence="2 3">
    <name type="scientific">Corynebacterium mustelae</name>
    <dbReference type="NCBI Taxonomy" id="571915"/>
    <lineage>
        <taxon>Bacteria</taxon>
        <taxon>Bacillati</taxon>
        <taxon>Actinomycetota</taxon>
        <taxon>Actinomycetes</taxon>
        <taxon>Mycobacteriales</taxon>
        <taxon>Corynebacteriaceae</taxon>
        <taxon>Corynebacterium</taxon>
    </lineage>
</organism>
<dbReference type="RefSeq" id="WP_047262612.1">
    <property type="nucleotide sequence ID" value="NZ_CP011542.1"/>
</dbReference>
<reference evidence="3" key="2">
    <citation type="submission" date="2015-05" db="EMBL/GenBank/DDBJ databases">
        <title>Complete genome sequence of Corynebacterium mustelae DSM 45274, isolated from various tissues of a male ferret with lethal sepsis.</title>
        <authorList>
            <person name="Ruckert C."/>
            <person name="Albersmeier A."/>
            <person name="Winkler A."/>
            <person name="Tauch A."/>
        </authorList>
    </citation>
    <scope>NUCLEOTIDE SEQUENCE [LARGE SCALE GENOMIC DNA]</scope>
    <source>
        <strain evidence="3">DSM 45274</strain>
    </source>
</reference>
<name>A0A0G3GZR2_9CORY</name>
<dbReference type="EMBL" id="CP011542">
    <property type="protein sequence ID" value="AKK06619.1"/>
    <property type="molecule type" value="Genomic_DNA"/>
</dbReference>
<dbReference type="SUPFAM" id="SSF103359">
    <property type="entry name" value="Suppressor of Fused, N-terminal domain"/>
    <property type="match status" value="1"/>
</dbReference>
<protein>
    <submittedName>
        <fullName evidence="2">Suppressor of fused protein (SUFU)</fullName>
    </submittedName>
</protein>
<proteinExistence type="predicted"/>
<dbReference type="InterPro" id="IPR020941">
    <property type="entry name" value="SUFU-like_domain"/>
</dbReference>
<dbReference type="OrthoDB" id="9023549at2"/>
<dbReference type="KEGG" id="cmv:CMUST_11540"/>
<sequence>MNTEEFRNRAAADPTWHPGFDTITAEFQRLYPGQEPEWYHHAIPPSLGGDGYIEEFAKFQSPAGYQHIVTFGMTELGIEEEALGGEYSGWGYEMTLKLPDTSADWWWTINLLEFFARYTYESGNWFKPYATIRLNGSPIIEDEGCTITAFVTAPDTEARTQQGIYGKTSFVQLVGVTETEIQHLDGLPEEEVKAFIATMQADNPHLVTDLFRTKEYLEYRVV</sequence>
<dbReference type="PATRIC" id="fig|571915.4.peg.2465"/>
<dbReference type="Proteomes" id="UP000035199">
    <property type="component" value="Chromosome"/>
</dbReference>
<reference evidence="2 3" key="1">
    <citation type="journal article" date="2015" name="Genome Announc.">
        <title>Complete Genome Sequence of the Type Strain Corynebacterium mustelae DSM 45274, Isolated from Various Tissues of a Male Ferret with Lethal Sepsis.</title>
        <authorList>
            <person name="Ruckert C."/>
            <person name="Eimer J."/>
            <person name="Winkler A."/>
            <person name="Tauch A."/>
        </authorList>
    </citation>
    <scope>NUCLEOTIDE SEQUENCE [LARGE SCALE GENOMIC DNA]</scope>
    <source>
        <strain evidence="2 3">DSM 45274</strain>
    </source>
</reference>
<dbReference type="STRING" id="571915.CMUST_11540"/>
<evidence type="ECO:0000313" key="3">
    <source>
        <dbReference type="Proteomes" id="UP000035199"/>
    </source>
</evidence>
<evidence type="ECO:0000259" key="1">
    <source>
        <dbReference type="Pfam" id="PF05076"/>
    </source>
</evidence>
<keyword evidence="3" id="KW-1185">Reference proteome</keyword>
<dbReference type="InterPro" id="IPR037181">
    <property type="entry name" value="SUFU_N"/>
</dbReference>
<gene>
    <name evidence="2" type="ORF">CMUST_11540</name>
</gene>
<feature type="domain" description="Suppressor of fused-like" evidence="1">
    <location>
        <begin position="62"/>
        <end position="212"/>
    </location>
</feature>
<dbReference type="Pfam" id="PF05076">
    <property type="entry name" value="SUFU"/>
    <property type="match status" value="1"/>
</dbReference>
<evidence type="ECO:0000313" key="2">
    <source>
        <dbReference type="EMBL" id="AKK06619.1"/>
    </source>
</evidence>